<accession>A0A2T4UTR5</accession>
<evidence type="ECO:0000313" key="2">
    <source>
        <dbReference type="EMBL" id="PTL72891.1"/>
    </source>
</evidence>
<keyword evidence="1" id="KW-0472">Membrane</keyword>
<reference evidence="2 3" key="1">
    <citation type="submission" date="2018-03" db="EMBL/GenBank/DDBJ databases">
        <title>Bacteriophage NCPPB3778 and a type I-E CRISPR drive the evolution of the US Biological Select Agent, Rathayibacter toxicus.</title>
        <authorList>
            <person name="Davis E.W.II."/>
            <person name="Tabima J.F."/>
            <person name="Weisberg A.J."/>
            <person name="Dantas Lopes L."/>
            <person name="Wiseman M.S."/>
            <person name="Wiseman M.S."/>
            <person name="Pupko T."/>
            <person name="Belcher M.S."/>
            <person name="Sechler A.J."/>
            <person name="Tancos M.A."/>
            <person name="Schroeder B.K."/>
            <person name="Murray T.D."/>
            <person name="Luster D.G."/>
            <person name="Schneider W.L."/>
            <person name="Rogers E."/>
            <person name="Andreote F.D."/>
            <person name="Grunwald N.J."/>
            <person name="Putnam M.L."/>
            <person name="Chang J.H."/>
        </authorList>
    </citation>
    <scope>NUCLEOTIDE SEQUENCE [LARGE SCALE GENOMIC DNA]</scope>
    <source>
        <strain evidence="2 3">DSM 15933</strain>
    </source>
</reference>
<keyword evidence="3" id="KW-1185">Reference proteome</keyword>
<protein>
    <submittedName>
        <fullName evidence="2">Branched-chain amino acid transporter</fullName>
    </submittedName>
</protein>
<organism evidence="2 3">
    <name type="scientific">Rathayibacter caricis DSM 15933</name>
    <dbReference type="NCBI Taxonomy" id="1328867"/>
    <lineage>
        <taxon>Bacteria</taxon>
        <taxon>Bacillati</taxon>
        <taxon>Actinomycetota</taxon>
        <taxon>Actinomycetes</taxon>
        <taxon>Micrococcales</taxon>
        <taxon>Microbacteriaceae</taxon>
        <taxon>Rathayibacter</taxon>
    </lineage>
</organism>
<dbReference type="InterPro" id="IPR008407">
    <property type="entry name" value="Brnchd-chn_aa_trnsp_AzlD"/>
</dbReference>
<comment type="caution">
    <text evidence="2">The sequence shown here is derived from an EMBL/GenBank/DDBJ whole genome shotgun (WGS) entry which is preliminary data.</text>
</comment>
<feature type="transmembrane region" description="Helical" evidence="1">
    <location>
        <begin position="40"/>
        <end position="59"/>
    </location>
</feature>
<gene>
    <name evidence="2" type="ORF">C1I63_08535</name>
</gene>
<feature type="transmembrane region" description="Helical" evidence="1">
    <location>
        <begin position="6"/>
        <end position="28"/>
    </location>
</feature>
<proteinExistence type="predicted"/>
<evidence type="ECO:0000256" key="1">
    <source>
        <dbReference type="SAM" id="Phobius"/>
    </source>
</evidence>
<dbReference type="Pfam" id="PF05437">
    <property type="entry name" value="AzlD"/>
    <property type="match status" value="1"/>
</dbReference>
<dbReference type="Proteomes" id="UP000241085">
    <property type="component" value="Unassembled WGS sequence"/>
</dbReference>
<feature type="transmembrane region" description="Helical" evidence="1">
    <location>
        <begin position="79"/>
        <end position="100"/>
    </location>
</feature>
<dbReference type="RefSeq" id="WP_055786633.1">
    <property type="nucleotide sequence ID" value="NZ_PZPL01000001.1"/>
</dbReference>
<keyword evidence="1" id="KW-1133">Transmembrane helix</keyword>
<name>A0A2T4UTR5_9MICO</name>
<sequence>MSTAAVTLGIVVLAVGSFALRAGGVLLRDRMPLGDEAERLVERGTVVLLIAVALVSALTEGAEPAPVSRAAGVAAGAGAALLKAPLVVVVVVAAGTAAGLRALGV</sequence>
<evidence type="ECO:0000313" key="3">
    <source>
        <dbReference type="Proteomes" id="UP000241085"/>
    </source>
</evidence>
<keyword evidence="1" id="KW-0812">Transmembrane</keyword>
<dbReference type="EMBL" id="PZPL01000001">
    <property type="protein sequence ID" value="PTL72891.1"/>
    <property type="molecule type" value="Genomic_DNA"/>
</dbReference>
<dbReference type="AlphaFoldDB" id="A0A2T4UTR5"/>